<proteinExistence type="predicted"/>
<dbReference type="InterPro" id="IPR036097">
    <property type="entry name" value="HisK_dim/P_sf"/>
</dbReference>
<dbReference type="EC" id="2.7.13.3" evidence="3"/>
<evidence type="ECO:0000313" key="13">
    <source>
        <dbReference type="EMBL" id="MBD3690096.1"/>
    </source>
</evidence>
<evidence type="ECO:0000256" key="8">
    <source>
        <dbReference type="ARBA" id="ARBA00022989"/>
    </source>
</evidence>
<evidence type="ECO:0000256" key="2">
    <source>
        <dbReference type="ARBA" id="ARBA00004236"/>
    </source>
</evidence>
<dbReference type="InterPro" id="IPR004358">
    <property type="entry name" value="Sig_transdc_His_kin-like_C"/>
</dbReference>
<dbReference type="Pfam" id="PF00512">
    <property type="entry name" value="HisKA"/>
    <property type="match status" value="1"/>
</dbReference>
<dbReference type="PRINTS" id="PR00344">
    <property type="entry name" value="BCTRLSENSOR"/>
</dbReference>
<dbReference type="PROSITE" id="PS50109">
    <property type="entry name" value="HIS_KIN"/>
    <property type="match status" value="1"/>
</dbReference>
<evidence type="ECO:0000256" key="9">
    <source>
        <dbReference type="ARBA" id="ARBA00023012"/>
    </source>
</evidence>
<comment type="catalytic activity">
    <reaction evidence="1">
        <text>ATP + protein L-histidine = ADP + protein N-phospho-L-histidine.</text>
        <dbReference type="EC" id="2.7.13.3"/>
    </reaction>
</comment>
<feature type="transmembrane region" description="Helical" evidence="11">
    <location>
        <begin position="122"/>
        <end position="148"/>
    </location>
</feature>
<sequence>MRRRALAMVLKALVAAVALLGLPLAVVLPTSIWQSQQTALDDQVASLAGLIGRPDGDGTFAYTTLSSWAGQDDNARTQIRVSERGHTVYRAGPTITGWTHTASVRTRDGRVLTLTRDASGTLGYMAGACGLVIVGCAVAFGVGTLIALRGSRRIAAPLIYLAAQAEQVGAGQVQVRQAPSGIEEIDLVQEELARSSSRMAGRIAAERQLASDIAHQLRTPLTALSMRIEEISFLSDDPAIGAEAEECLGQIDRLTQVMDDLKNNAYRTRSSARALRLDEVFLQQEREWKTEFAAVGRDLVFVNEAADRLPVATSGSLSQALATLIENALRYGAGTVSVTARCGQTSRSLFIEVSDEGEGVSDELAPEIFRRGVSGHGSTGIGLALAKDLVEADGGRLELTRRRPPVFTISLTALSASLDPNRVMPKGAVVSVGRRARRI</sequence>
<dbReference type="SUPFAM" id="SSF55874">
    <property type="entry name" value="ATPase domain of HSP90 chaperone/DNA topoisomerase II/histidine kinase"/>
    <property type="match status" value="1"/>
</dbReference>
<gene>
    <name evidence="13" type="ORF">H8R10_07645</name>
</gene>
<dbReference type="InterPro" id="IPR036890">
    <property type="entry name" value="HATPase_C_sf"/>
</dbReference>
<keyword evidence="5" id="KW-0808">Transferase</keyword>
<dbReference type="GO" id="GO:0000155">
    <property type="term" value="F:phosphorelay sensor kinase activity"/>
    <property type="evidence" value="ECO:0007669"/>
    <property type="project" value="InterPro"/>
</dbReference>
<evidence type="ECO:0000313" key="14">
    <source>
        <dbReference type="Proteomes" id="UP000627538"/>
    </source>
</evidence>
<evidence type="ECO:0000256" key="11">
    <source>
        <dbReference type="SAM" id="Phobius"/>
    </source>
</evidence>
<evidence type="ECO:0000256" key="1">
    <source>
        <dbReference type="ARBA" id="ARBA00000085"/>
    </source>
</evidence>
<evidence type="ECO:0000256" key="5">
    <source>
        <dbReference type="ARBA" id="ARBA00022679"/>
    </source>
</evidence>
<keyword evidence="4" id="KW-0597">Phosphoprotein</keyword>
<evidence type="ECO:0000256" key="4">
    <source>
        <dbReference type="ARBA" id="ARBA00022553"/>
    </source>
</evidence>
<evidence type="ECO:0000259" key="12">
    <source>
        <dbReference type="PROSITE" id="PS50109"/>
    </source>
</evidence>
<dbReference type="SMART" id="SM00387">
    <property type="entry name" value="HATPase_c"/>
    <property type="match status" value="1"/>
</dbReference>
<dbReference type="InterPro" id="IPR003594">
    <property type="entry name" value="HATPase_dom"/>
</dbReference>
<dbReference type="InterPro" id="IPR005467">
    <property type="entry name" value="His_kinase_dom"/>
</dbReference>
<keyword evidence="7 13" id="KW-0418">Kinase</keyword>
<evidence type="ECO:0000256" key="7">
    <source>
        <dbReference type="ARBA" id="ARBA00022777"/>
    </source>
</evidence>
<dbReference type="SUPFAM" id="SSF47384">
    <property type="entry name" value="Homodimeric domain of signal transducing histidine kinase"/>
    <property type="match status" value="1"/>
</dbReference>
<protein>
    <recommendedName>
        <fullName evidence="3">histidine kinase</fullName>
        <ecNumber evidence="3">2.7.13.3</ecNumber>
    </recommendedName>
</protein>
<feature type="domain" description="Histidine kinase" evidence="12">
    <location>
        <begin position="212"/>
        <end position="415"/>
    </location>
</feature>
<reference evidence="13 14" key="1">
    <citation type="submission" date="2020-08" db="EMBL/GenBank/DDBJ databases">
        <title>Winkia gen. nov., sp. nov., isolated from faeces of the Anser albifrons in China.</title>
        <authorList>
            <person name="Liu Q."/>
        </authorList>
    </citation>
    <scope>NUCLEOTIDE SEQUENCE [LARGE SCALE GENOMIC DNA]</scope>
    <source>
        <strain evidence="13 14">C62</strain>
    </source>
</reference>
<name>A0A8I0KP85_9ACTO</name>
<dbReference type="Proteomes" id="UP000627538">
    <property type="component" value="Unassembled WGS sequence"/>
</dbReference>
<dbReference type="Gene3D" id="3.30.565.10">
    <property type="entry name" value="Histidine kinase-like ATPase, C-terminal domain"/>
    <property type="match status" value="1"/>
</dbReference>
<evidence type="ECO:0000256" key="10">
    <source>
        <dbReference type="ARBA" id="ARBA00023136"/>
    </source>
</evidence>
<keyword evidence="14" id="KW-1185">Reference proteome</keyword>
<evidence type="ECO:0000256" key="6">
    <source>
        <dbReference type="ARBA" id="ARBA00022692"/>
    </source>
</evidence>
<dbReference type="PANTHER" id="PTHR45436">
    <property type="entry name" value="SENSOR HISTIDINE KINASE YKOH"/>
    <property type="match status" value="1"/>
</dbReference>
<dbReference type="SMART" id="SM00388">
    <property type="entry name" value="HisKA"/>
    <property type="match status" value="1"/>
</dbReference>
<dbReference type="RefSeq" id="WP_191072191.1">
    <property type="nucleotide sequence ID" value="NZ_CP060506.1"/>
</dbReference>
<keyword evidence="9" id="KW-0902">Two-component regulatory system</keyword>
<comment type="caution">
    <text evidence="13">The sequence shown here is derived from an EMBL/GenBank/DDBJ whole genome shotgun (WGS) entry which is preliminary data.</text>
</comment>
<dbReference type="GO" id="GO:0005886">
    <property type="term" value="C:plasma membrane"/>
    <property type="evidence" value="ECO:0007669"/>
    <property type="project" value="UniProtKB-SubCell"/>
</dbReference>
<dbReference type="PANTHER" id="PTHR45436:SF5">
    <property type="entry name" value="SENSOR HISTIDINE KINASE TRCS"/>
    <property type="match status" value="1"/>
</dbReference>
<comment type="subcellular location">
    <subcellularLocation>
        <location evidence="2">Cell membrane</location>
    </subcellularLocation>
</comment>
<dbReference type="EMBL" id="JACRUO010000002">
    <property type="protein sequence ID" value="MBD3690096.1"/>
    <property type="molecule type" value="Genomic_DNA"/>
</dbReference>
<dbReference type="AlphaFoldDB" id="A0A8I0KP85"/>
<accession>A0A8I0KP85</accession>
<dbReference type="CDD" id="cd00082">
    <property type="entry name" value="HisKA"/>
    <property type="match status" value="1"/>
</dbReference>
<organism evidence="13 14">
    <name type="scientific">Nanchangia anserum</name>
    <dbReference type="NCBI Taxonomy" id="2692125"/>
    <lineage>
        <taxon>Bacteria</taxon>
        <taxon>Bacillati</taxon>
        <taxon>Actinomycetota</taxon>
        <taxon>Actinomycetes</taxon>
        <taxon>Actinomycetales</taxon>
        <taxon>Actinomycetaceae</taxon>
        <taxon>Nanchangia</taxon>
    </lineage>
</organism>
<keyword evidence="6 11" id="KW-0812">Transmembrane</keyword>
<evidence type="ECO:0000256" key="3">
    <source>
        <dbReference type="ARBA" id="ARBA00012438"/>
    </source>
</evidence>
<dbReference type="InterPro" id="IPR050428">
    <property type="entry name" value="TCS_sensor_his_kinase"/>
</dbReference>
<dbReference type="Pfam" id="PF02518">
    <property type="entry name" value="HATPase_c"/>
    <property type="match status" value="1"/>
</dbReference>
<dbReference type="InterPro" id="IPR003661">
    <property type="entry name" value="HisK_dim/P_dom"/>
</dbReference>
<keyword evidence="8 11" id="KW-1133">Transmembrane helix</keyword>
<keyword evidence="10 11" id="KW-0472">Membrane</keyword>
<dbReference type="Gene3D" id="1.10.287.130">
    <property type="match status" value="1"/>
</dbReference>